<keyword evidence="9 14" id="KW-0406">Ion transport</keyword>
<feature type="transmembrane region" description="Helical" evidence="14">
    <location>
        <begin position="76"/>
        <end position="94"/>
    </location>
</feature>
<organism evidence="15 16">
    <name type="scientific">Aquipseudomonas alcaligenes</name>
    <name type="common">Pseudomonas alcaligenes</name>
    <dbReference type="NCBI Taxonomy" id="43263"/>
    <lineage>
        <taxon>Bacteria</taxon>
        <taxon>Pseudomonadati</taxon>
        <taxon>Pseudomonadota</taxon>
        <taxon>Gammaproteobacteria</taxon>
        <taxon>Pseudomonadales</taxon>
        <taxon>Pseudomonadaceae</taxon>
        <taxon>Aquipseudomonas</taxon>
    </lineage>
</organism>
<protein>
    <recommendedName>
        <fullName evidence="14">Sodium/proline symporter</fullName>
    </recommendedName>
    <alternativeName>
        <fullName evidence="14">Proline permease</fullName>
    </alternativeName>
</protein>
<dbReference type="Pfam" id="PF00474">
    <property type="entry name" value="SSF"/>
    <property type="match status" value="1"/>
</dbReference>
<feature type="transmembrane region" description="Helical" evidence="14">
    <location>
        <begin position="6"/>
        <end position="27"/>
    </location>
</feature>
<feature type="transmembrane region" description="Helical" evidence="14">
    <location>
        <begin position="127"/>
        <end position="152"/>
    </location>
</feature>
<gene>
    <name evidence="15" type="ORF">A9179_14360</name>
</gene>
<feature type="transmembrane region" description="Helical" evidence="14">
    <location>
        <begin position="455"/>
        <end position="473"/>
    </location>
</feature>
<evidence type="ECO:0000256" key="10">
    <source>
        <dbReference type="ARBA" id="ARBA00023136"/>
    </source>
</evidence>
<dbReference type="InterPro" id="IPR038377">
    <property type="entry name" value="Na/Glc_symporter_sf"/>
</dbReference>
<feature type="transmembrane region" description="Helical" evidence="14">
    <location>
        <begin position="371"/>
        <end position="391"/>
    </location>
</feature>
<evidence type="ECO:0000256" key="13">
    <source>
        <dbReference type="RuleBase" id="RU362091"/>
    </source>
</evidence>
<dbReference type="NCBIfam" id="TIGR00813">
    <property type="entry name" value="sss"/>
    <property type="match status" value="1"/>
</dbReference>
<dbReference type="InterPro" id="IPR050277">
    <property type="entry name" value="Sodium:Solute_Symporter"/>
</dbReference>
<keyword evidence="4" id="KW-1003">Cell membrane</keyword>
<proteinExistence type="inferred from homology"/>
<keyword evidence="14" id="KW-0997">Cell inner membrane</keyword>
<evidence type="ECO:0000256" key="12">
    <source>
        <dbReference type="ARBA" id="ARBA00033708"/>
    </source>
</evidence>
<dbReference type="InterPro" id="IPR001734">
    <property type="entry name" value="Na/solute_symporter"/>
</dbReference>
<comment type="subcellular location">
    <subcellularLocation>
        <location evidence="14">Cell inner membrane</location>
        <topology evidence="14">Multi-pass membrane protein</topology>
    </subcellularLocation>
    <subcellularLocation>
        <location evidence="1">Cell membrane</location>
        <topology evidence="1">Multi-pass membrane protein</topology>
    </subcellularLocation>
</comment>
<feature type="transmembrane region" description="Helical" evidence="14">
    <location>
        <begin position="193"/>
        <end position="212"/>
    </location>
</feature>
<dbReference type="InterPro" id="IPR018212">
    <property type="entry name" value="Na/solute_symporter_CS"/>
</dbReference>
<feature type="transmembrane region" description="Helical" evidence="14">
    <location>
        <begin position="429"/>
        <end position="449"/>
    </location>
</feature>
<evidence type="ECO:0000256" key="8">
    <source>
        <dbReference type="ARBA" id="ARBA00023053"/>
    </source>
</evidence>
<evidence type="ECO:0000256" key="4">
    <source>
        <dbReference type="ARBA" id="ARBA00022475"/>
    </source>
</evidence>
<dbReference type="InterPro" id="IPR011851">
    <property type="entry name" value="Na/Pro_symporter"/>
</dbReference>
<evidence type="ECO:0000256" key="1">
    <source>
        <dbReference type="ARBA" id="ARBA00004651"/>
    </source>
</evidence>
<evidence type="ECO:0000313" key="16">
    <source>
        <dbReference type="Proteomes" id="UP000744555"/>
    </source>
</evidence>
<evidence type="ECO:0000256" key="7">
    <source>
        <dbReference type="ARBA" id="ARBA00022989"/>
    </source>
</evidence>
<feature type="transmembrane region" description="Helical" evidence="14">
    <location>
        <begin position="403"/>
        <end position="422"/>
    </location>
</feature>
<feature type="transmembrane region" description="Helical" evidence="14">
    <location>
        <begin position="164"/>
        <end position="186"/>
    </location>
</feature>
<keyword evidence="11 14" id="KW-0739">Sodium transport</keyword>
<dbReference type="PANTHER" id="PTHR48086">
    <property type="entry name" value="SODIUM/PROLINE SYMPORTER-RELATED"/>
    <property type="match status" value="1"/>
</dbReference>
<keyword evidence="7 14" id="KW-1133">Transmembrane helix</keyword>
<name>A0ABR7S1I7_AQUAC</name>
<evidence type="ECO:0000256" key="11">
    <source>
        <dbReference type="ARBA" id="ARBA00023201"/>
    </source>
</evidence>
<comment type="catalytic activity">
    <reaction evidence="12">
        <text>L-proline(in) + Na(+)(in) = L-proline(out) + Na(+)(out)</text>
        <dbReference type="Rhea" id="RHEA:28967"/>
        <dbReference type="ChEBI" id="CHEBI:29101"/>
        <dbReference type="ChEBI" id="CHEBI:60039"/>
    </reaction>
</comment>
<dbReference type="Proteomes" id="UP000744555">
    <property type="component" value="Unassembled WGS sequence"/>
</dbReference>
<sequence>MTASTPMLITFVVYIAAMVLIGLFAYLRTKNLSDYILGGRSLGSFVTALSAGASDMSGWLLMGLPGAVYLSGLSESWIAIGLIVGAYLNWLFVAGRLRVQTEHNGNALTLPDYFTNRFEDNSKLLRIFSAVVILVFFTIYCASGVVAGARLFESTFGMSYETALWAGALATIAYTFIGGFLAVSWTDTVQASLMIFALILAPVMVMVATGGMDSTFAAIQLEDATNFDMLKGATFVGVISLMAWGLGYFGQPHILARFMAADSVKSIPNARRISMTWMILCLGGAVAVGFFGIAYFAAHPEQAGAVTENPERVFIELAKILFNPWIAGVLLSAILAAVMSTLSCQLLVCSSALTEDFYKAFLRKNASQVELVWVGRAMVLLIAVISIWLASNPENRVLGLVSYAWAGFGAAFGPVVILSLLWKGMTRNGALAGMIVGAVTVVVWKNWIGLGLYEIIPGFILATLAILLFSRVGNGPSASMLKRFDEAEQEYRDAHI</sequence>
<keyword evidence="6 14" id="KW-0769">Symport</keyword>
<keyword evidence="10 14" id="KW-0472">Membrane</keyword>
<keyword evidence="8 14" id="KW-0915">Sodium</keyword>
<feature type="transmembrane region" description="Helical" evidence="14">
    <location>
        <begin position="325"/>
        <end position="350"/>
    </location>
</feature>
<dbReference type="PANTHER" id="PTHR48086:SF3">
    <property type="entry name" value="SODIUM_PROLINE SYMPORTER"/>
    <property type="match status" value="1"/>
</dbReference>
<keyword evidence="3 14" id="KW-0813">Transport</keyword>
<comment type="function">
    <text evidence="14">Catalyzes the sodium-dependent uptake of extracellular L-proline.</text>
</comment>
<evidence type="ECO:0000256" key="2">
    <source>
        <dbReference type="ARBA" id="ARBA00006434"/>
    </source>
</evidence>
<accession>A0ABR7S1I7</accession>
<evidence type="ECO:0000256" key="9">
    <source>
        <dbReference type="ARBA" id="ARBA00023065"/>
    </source>
</evidence>
<dbReference type="NCBIfam" id="TIGR02121">
    <property type="entry name" value="Na_Pro_sym"/>
    <property type="match status" value="1"/>
</dbReference>
<evidence type="ECO:0000256" key="3">
    <source>
        <dbReference type="ARBA" id="ARBA00022448"/>
    </source>
</evidence>
<dbReference type="PROSITE" id="PS00456">
    <property type="entry name" value="NA_SOLUT_SYMP_1"/>
    <property type="match status" value="1"/>
</dbReference>
<evidence type="ECO:0000256" key="6">
    <source>
        <dbReference type="ARBA" id="ARBA00022847"/>
    </source>
</evidence>
<keyword evidence="16" id="KW-1185">Reference proteome</keyword>
<evidence type="ECO:0000256" key="5">
    <source>
        <dbReference type="ARBA" id="ARBA00022692"/>
    </source>
</evidence>
<comment type="similarity">
    <text evidence="2 13">Belongs to the sodium:solute symporter (SSF) (TC 2.A.21) family.</text>
</comment>
<keyword evidence="5 14" id="KW-0812">Transmembrane</keyword>
<evidence type="ECO:0000256" key="14">
    <source>
        <dbReference type="RuleBase" id="RU366012"/>
    </source>
</evidence>
<dbReference type="RefSeq" id="WP_187806949.1">
    <property type="nucleotide sequence ID" value="NZ_LZEU01000001.1"/>
</dbReference>
<dbReference type="Gene3D" id="1.20.1730.10">
    <property type="entry name" value="Sodium/glucose cotransporter"/>
    <property type="match status" value="1"/>
</dbReference>
<feature type="transmembrane region" description="Helical" evidence="14">
    <location>
        <begin position="232"/>
        <end position="256"/>
    </location>
</feature>
<reference evidence="15 16" key="1">
    <citation type="submission" date="2016-06" db="EMBL/GenBank/DDBJ databases">
        <authorList>
            <person name="Ramos C."/>
            <person name="Pintado A."/>
            <person name="Crespo-Gomez J.I."/>
        </authorList>
    </citation>
    <scope>NUCLEOTIDE SEQUENCE [LARGE SCALE GENOMIC DNA]</scope>
    <source>
        <strain evidence="15 16">AVO110</strain>
    </source>
</reference>
<dbReference type="CDD" id="cd11475">
    <property type="entry name" value="SLC5sbd_PutP"/>
    <property type="match status" value="1"/>
</dbReference>
<feature type="transmembrane region" description="Helical" evidence="14">
    <location>
        <begin position="48"/>
        <end position="70"/>
    </location>
</feature>
<evidence type="ECO:0000313" key="15">
    <source>
        <dbReference type="EMBL" id="MBC9251451.1"/>
    </source>
</evidence>
<keyword evidence="14" id="KW-0029">Amino-acid transport</keyword>
<dbReference type="EMBL" id="LZEU01000001">
    <property type="protein sequence ID" value="MBC9251451.1"/>
    <property type="molecule type" value="Genomic_DNA"/>
</dbReference>
<dbReference type="PROSITE" id="PS50283">
    <property type="entry name" value="NA_SOLUT_SYMP_3"/>
    <property type="match status" value="1"/>
</dbReference>
<feature type="transmembrane region" description="Helical" evidence="14">
    <location>
        <begin position="277"/>
        <end position="298"/>
    </location>
</feature>
<comment type="caution">
    <text evidence="15">The sequence shown here is derived from an EMBL/GenBank/DDBJ whole genome shotgun (WGS) entry which is preliminary data.</text>
</comment>